<dbReference type="OrthoDB" id="9807553at2"/>
<dbReference type="InterPro" id="IPR001114">
    <property type="entry name" value="Adenylosuccinate_synthetase"/>
</dbReference>
<dbReference type="GO" id="GO:0046040">
    <property type="term" value="P:IMP metabolic process"/>
    <property type="evidence" value="ECO:0007669"/>
    <property type="project" value="TreeGrafter"/>
</dbReference>
<comment type="pathway">
    <text evidence="8 9">Purine metabolism; AMP biosynthesis via de novo pathway; AMP from IMP: step 1/2.</text>
</comment>
<sequence length="432" mass="48515">MNRSVVILGVQWGDEGKGKIVDLMTRHSKYVVRYQGGDNAGHTIFLNEKKLVLHTIPSGILYEGVLNLIANGVMISLKSLSEELESLESHGIDAENRLAISGSCFLVLPHHVAIDRARERREGSKIGTTLRGMGPAYEDKVARRGLKLSDIFHVKYFQKRLKEIIDFHNFHLVHYYHSSSIDYQKTLEETLYNSKRILKIVKDVSEILHKAHKRSEPVIYEGAQGAMLDIDQGTYPYVTSSNTTSGGVSLGSGIGPKRCIGHVLGVVKAYSTRVGLGPFPTEINGPIGKYLRKRGMEYGSTTGRPRRVGWIDILMIKKSIECNSISSFCLTKLDVLDGVETIKICVSYQNKQGKRIYTIPSSSEDWKNIEPIYEILPGWKRSLYKTRDYCLLPKEAISYVNRIEELTGISVCIISTGPSREDSIIIKNPFHR</sequence>
<evidence type="ECO:0000256" key="5">
    <source>
        <dbReference type="ARBA" id="ARBA00022755"/>
    </source>
</evidence>
<dbReference type="GO" id="GO:0005737">
    <property type="term" value="C:cytoplasm"/>
    <property type="evidence" value="ECO:0007669"/>
    <property type="project" value="UniProtKB-SubCell"/>
</dbReference>
<dbReference type="CDD" id="cd03108">
    <property type="entry name" value="AdSS"/>
    <property type="match status" value="1"/>
</dbReference>
<dbReference type="EC" id="6.3.4.4" evidence="8 9"/>
<dbReference type="FunFam" id="1.10.300.10:FF:000001">
    <property type="entry name" value="Adenylosuccinate synthetase"/>
    <property type="match status" value="1"/>
</dbReference>
<dbReference type="Gene3D" id="1.10.300.10">
    <property type="entry name" value="Adenylosuccinate Synthetase, subunit A, domain 2"/>
    <property type="match status" value="1"/>
</dbReference>
<dbReference type="Pfam" id="PF00709">
    <property type="entry name" value="Adenylsucc_synt"/>
    <property type="match status" value="1"/>
</dbReference>
<comment type="subcellular location">
    <subcellularLocation>
        <location evidence="8">Cytoplasm</location>
    </subcellularLocation>
</comment>
<dbReference type="STRING" id="515618.RIEPE_0256"/>
<evidence type="ECO:0000256" key="7">
    <source>
        <dbReference type="ARBA" id="ARBA00023134"/>
    </source>
</evidence>
<dbReference type="GO" id="GO:0044208">
    <property type="term" value="P:'de novo' AMP biosynthetic process"/>
    <property type="evidence" value="ECO:0007669"/>
    <property type="project" value="UniProtKB-UniRule"/>
</dbReference>
<dbReference type="PANTHER" id="PTHR11846">
    <property type="entry name" value="ADENYLOSUCCINATE SYNTHETASE"/>
    <property type="match status" value="1"/>
</dbReference>
<proteinExistence type="inferred from homology"/>
<dbReference type="RefSeq" id="WP_013087732.1">
    <property type="nucleotide sequence ID" value="NC_014109.1"/>
</dbReference>
<feature type="active site" description="Proton donor" evidence="8">
    <location>
        <position position="42"/>
    </location>
</feature>
<keyword evidence="4 8" id="KW-0547">Nucleotide-binding</keyword>
<comment type="catalytic activity">
    <reaction evidence="8 9">
        <text>IMP + L-aspartate + GTP = N(6)-(1,2-dicarboxyethyl)-AMP + GDP + phosphate + 2 H(+)</text>
        <dbReference type="Rhea" id="RHEA:15753"/>
        <dbReference type="ChEBI" id="CHEBI:15378"/>
        <dbReference type="ChEBI" id="CHEBI:29991"/>
        <dbReference type="ChEBI" id="CHEBI:37565"/>
        <dbReference type="ChEBI" id="CHEBI:43474"/>
        <dbReference type="ChEBI" id="CHEBI:57567"/>
        <dbReference type="ChEBI" id="CHEBI:58053"/>
        <dbReference type="ChEBI" id="CHEBI:58189"/>
        <dbReference type="EC" id="6.3.4.4"/>
    </reaction>
</comment>
<feature type="binding site" description="in other chain" evidence="8">
    <location>
        <position position="239"/>
    </location>
    <ligand>
        <name>IMP</name>
        <dbReference type="ChEBI" id="CHEBI:58053"/>
        <note>ligand shared between dimeric partners</note>
    </ligand>
</feature>
<keyword evidence="3 8" id="KW-0479">Metal-binding</keyword>
<dbReference type="InterPro" id="IPR042110">
    <property type="entry name" value="Adenylosuccinate_synth_dom2"/>
</dbReference>
<dbReference type="EMBL" id="CP001085">
    <property type="protein sequence ID" value="ADD79747.1"/>
    <property type="molecule type" value="Genomic_DNA"/>
</dbReference>
<dbReference type="FunFam" id="3.90.170.10:FF:000001">
    <property type="entry name" value="Adenylosuccinate synthetase"/>
    <property type="match status" value="1"/>
</dbReference>
<evidence type="ECO:0000256" key="2">
    <source>
        <dbReference type="ARBA" id="ARBA00022598"/>
    </source>
</evidence>
<feature type="binding site" description="in other chain" evidence="8">
    <location>
        <position position="304"/>
    </location>
    <ligand>
        <name>IMP</name>
        <dbReference type="ChEBI" id="CHEBI:58053"/>
        <note>ligand shared between dimeric partners</note>
    </ligand>
</feature>
<dbReference type="GO" id="GO:0005525">
    <property type="term" value="F:GTP binding"/>
    <property type="evidence" value="ECO:0007669"/>
    <property type="project" value="UniProtKB-UniRule"/>
</dbReference>
<keyword evidence="6 8" id="KW-0460">Magnesium</keyword>
<feature type="binding site" description="in other chain" evidence="8">
    <location>
        <begin position="39"/>
        <end position="42"/>
    </location>
    <ligand>
        <name>IMP</name>
        <dbReference type="ChEBI" id="CHEBI:58053"/>
        <note>ligand shared between dimeric partners</note>
    </ligand>
</feature>
<dbReference type="GO" id="GO:0000287">
    <property type="term" value="F:magnesium ion binding"/>
    <property type="evidence" value="ECO:0007669"/>
    <property type="project" value="UniProtKB-UniRule"/>
</dbReference>
<feature type="active site" description="Proton acceptor" evidence="8">
    <location>
        <position position="14"/>
    </location>
</feature>
<evidence type="ECO:0000256" key="1">
    <source>
        <dbReference type="ARBA" id="ARBA00011738"/>
    </source>
</evidence>
<dbReference type="Proteomes" id="UP000001700">
    <property type="component" value="Chromosome"/>
</dbReference>
<name>D4G853_RIEPU</name>
<comment type="cofactor">
    <cofactor evidence="8">
        <name>Mg(2+)</name>
        <dbReference type="ChEBI" id="CHEBI:18420"/>
    </cofactor>
    <text evidence="8">Binds 1 Mg(2+) ion per subunit.</text>
</comment>
<feature type="binding site" evidence="8">
    <location>
        <begin position="332"/>
        <end position="334"/>
    </location>
    <ligand>
        <name>GTP</name>
        <dbReference type="ChEBI" id="CHEBI:37565"/>
    </ligand>
</feature>
<organism evidence="10 11">
    <name type="scientific">Riesia pediculicola (strain USDA)</name>
    <dbReference type="NCBI Taxonomy" id="515618"/>
    <lineage>
        <taxon>Bacteria</taxon>
        <taxon>Pseudomonadati</taxon>
        <taxon>Pseudomonadota</taxon>
        <taxon>Gammaproteobacteria</taxon>
        <taxon>Enterobacterales</taxon>
        <taxon>Enterobacteriaceae</taxon>
        <taxon>Candidatus Riesia</taxon>
    </lineage>
</organism>
<dbReference type="InterPro" id="IPR027417">
    <property type="entry name" value="P-loop_NTPase"/>
</dbReference>
<dbReference type="NCBIfam" id="TIGR00184">
    <property type="entry name" value="purA"/>
    <property type="match status" value="1"/>
</dbReference>
<dbReference type="KEGG" id="rip:RIEPE_0256"/>
<feature type="binding site" evidence="8">
    <location>
        <begin position="41"/>
        <end position="43"/>
    </location>
    <ligand>
        <name>GTP</name>
        <dbReference type="ChEBI" id="CHEBI:37565"/>
    </ligand>
</feature>
<keyword evidence="11" id="KW-1185">Reference proteome</keyword>
<dbReference type="GO" id="GO:0004019">
    <property type="term" value="F:adenylosuccinate synthase activity"/>
    <property type="evidence" value="ECO:0007669"/>
    <property type="project" value="UniProtKB-UniRule"/>
</dbReference>
<feature type="binding site" description="in other chain" evidence="8">
    <location>
        <position position="224"/>
    </location>
    <ligand>
        <name>IMP</name>
        <dbReference type="ChEBI" id="CHEBI:58053"/>
        <note>ligand shared between dimeric partners</note>
    </ligand>
</feature>
<evidence type="ECO:0000313" key="10">
    <source>
        <dbReference type="EMBL" id="ADD79747.1"/>
    </source>
</evidence>
<feature type="binding site" evidence="8">
    <location>
        <begin position="13"/>
        <end position="19"/>
    </location>
    <ligand>
        <name>GTP</name>
        <dbReference type="ChEBI" id="CHEBI:37565"/>
    </ligand>
</feature>
<evidence type="ECO:0000313" key="11">
    <source>
        <dbReference type="Proteomes" id="UP000001700"/>
    </source>
</evidence>
<reference evidence="10" key="1">
    <citation type="submission" date="2008-05" db="EMBL/GenBank/DDBJ databases">
        <title>Genome sequence of Riesia pediculicola USDA.</title>
        <authorList>
            <person name="Kirkness E.F."/>
        </authorList>
    </citation>
    <scope>NUCLEOTIDE SEQUENCE [LARGE SCALE GENOMIC DNA]</scope>
    <source>
        <strain evidence="10">USDA</strain>
    </source>
</reference>
<dbReference type="NCBIfam" id="NF002223">
    <property type="entry name" value="PRK01117.1"/>
    <property type="match status" value="1"/>
</dbReference>
<feature type="binding site" description="in other chain" evidence="8">
    <location>
        <position position="129"/>
    </location>
    <ligand>
        <name>IMP</name>
        <dbReference type="ChEBI" id="CHEBI:58053"/>
        <note>ligand shared between dimeric partners</note>
    </ligand>
</feature>
<gene>
    <name evidence="8 10" type="primary">purA</name>
    <name evidence="10" type="ordered locus">RIEPE_0256</name>
</gene>
<feature type="binding site" evidence="8">
    <location>
        <begin position="300"/>
        <end position="306"/>
    </location>
    <ligand>
        <name>substrate</name>
    </ligand>
</feature>
<feature type="binding site" description="in other chain" evidence="8">
    <location>
        <begin position="14"/>
        <end position="17"/>
    </location>
    <ligand>
        <name>IMP</name>
        <dbReference type="ChEBI" id="CHEBI:58053"/>
        <note>ligand shared between dimeric partners</note>
    </ligand>
</feature>
<evidence type="ECO:0000256" key="8">
    <source>
        <dbReference type="HAMAP-Rule" id="MF_00011"/>
    </source>
</evidence>
<protein>
    <recommendedName>
        <fullName evidence="8 9">Adenylosuccinate synthetase</fullName>
        <shortName evidence="8">AMPSase</shortName>
        <shortName evidence="8">AdSS</shortName>
        <ecNumber evidence="8 9">6.3.4.4</ecNumber>
    </recommendedName>
    <alternativeName>
        <fullName evidence="8">IMP--aspartate ligase</fullName>
    </alternativeName>
</protein>
<dbReference type="PANTHER" id="PTHR11846:SF0">
    <property type="entry name" value="ADENYLOSUCCINATE SYNTHETASE"/>
    <property type="match status" value="1"/>
</dbReference>
<dbReference type="AlphaFoldDB" id="D4G853"/>
<feature type="binding site" evidence="8">
    <location>
        <position position="306"/>
    </location>
    <ligand>
        <name>GTP</name>
        <dbReference type="ChEBI" id="CHEBI:37565"/>
    </ligand>
</feature>
<dbReference type="eggNOG" id="COG0104">
    <property type="taxonomic scope" value="Bacteria"/>
</dbReference>
<dbReference type="HOGENOM" id="CLU_029848_0_0_6"/>
<dbReference type="SUPFAM" id="SSF52540">
    <property type="entry name" value="P-loop containing nucleoside triphosphate hydrolases"/>
    <property type="match status" value="1"/>
</dbReference>
<dbReference type="InterPro" id="IPR018220">
    <property type="entry name" value="Adenylosuccin_syn_GTP-bd"/>
</dbReference>
<dbReference type="InterPro" id="IPR042111">
    <property type="entry name" value="Adenylosuccinate_synth_dom3"/>
</dbReference>
<evidence type="ECO:0000256" key="4">
    <source>
        <dbReference type="ARBA" id="ARBA00022741"/>
    </source>
</evidence>
<dbReference type="SMART" id="SM00788">
    <property type="entry name" value="Adenylsucc_synt"/>
    <property type="match status" value="1"/>
</dbReference>
<dbReference type="InterPro" id="IPR042109">
    <property type="entry name" value="Adenylosuccinate_synth_dom1"/>
</dbReference>
<dbReference type="UniPathway" id="UPA00075">
    <property type="reaction ID" value="UER00335"/>
</dbReference>
<evidence type="ECO:0000256" key="3">
    <source>
        <dbReference type="ARBA" id="ARBA00022723"/>
    </source>
</evidence>
<dbReference type="Gene3D" id="3.90.170.10">
    <property type="entry name" value="Adenylosuccinate Synthetase, subunit A, domain 3"/>
    <property type="match status" value="1"/>
</dbReference>
<keyword evidence="5 8" id="KW-0658">Purine biosynthesis</keyword>
<evidence type="ECO:0000256" key="6">
    <source>
        <dbReference type="ARBA" id="ARBA00022842"/>
    </source>
</evidence>
<dbReference type="Gene3D" id="3.40.440.10">
    <property type="entry name" value="Adenylosuccinate Synthetase, subunit A, domain 1"/>
    <property type="match status" value="1"/>
</dbReference>
<comment type="similarity">
    <text evidence="8 9">Belongs to the adenylosuccinate synthetase family.</text>
</comment>
<feature type="binding site" evidence="8">
    <location>
        <position position="14"/>
    </location>
    <ligand>
        <name>Mg(2+)</name>
        <dbReference type="ChEBI" id="CHEBI:18420"/>
    </ligand>
</feature>
<feature type="binding site" evidence="8">
    <location>
        <position position="41"/>
    </location>
    <ligand>
        <name>Mg(2+)</name>
        <dbReference type="ChEBI" id="CHEBI:18420"/>
    </ligand>
</feature>
<dbReference type="HAMAP" id="MF_00011">
    <property type="entry name" value="Adenylosucc_synth"/>
    <property type="match status" value="1"/>
</dbReference>
<evidence type="ECO:0000256" key="9">
    <source>
        <dbReference type="RuleBase" id="RU000520"/>
    </source>
</evidence>
<feature type="binding site" evidence="8">
    <location>
        <begin position="415"/>
        <end position="417"/>
    </location>
    <ligand>
        <name>GTP</name>
        <dbReference type="ChEBI" id="CHEBI:37565"/>
    </ligand>
</feature>
<comment type="subunit">
    <text evidence="1 8">Homodimer.</text>
</comment>
<keyword evidence="7 8" id="KW-0342">GTP-binding</keyword>
<keyword evidence="2 8" id="KW-0436">Ligase</keyword>
<keyword evidence="8" id="KW-0963">Cytoplasm</keyword>
<dbReference type="PROSITE" id="PS01266">
    <property type="entry name" value="ADENYLOSUCCIN_SYN_1"/>
    <property type="match status" value="1"/>
</dbReference>
<comment type="function">
    <text evidence="8">Plays an important role in the de novo pathway of purine nucleotide biosynthesis. Catalyzes the first committed step in the biosynthesis of AMP from IMP.</text>
</comment>
<feature type="binding site" evidence="8">
    <location>
        <position position="143"/>
    </location>
    <ligand>
        <name>IMP</name>
        <dbReference type="ChEBI" id="CHEBI:58053"/>
        <note>ligand shared between dimeric partners</note>
    </ligand>
</feature>
<accession>D4G853</accession>